<reference evidence="2" key="2">
    <citation type="submission" date="2021-04" db="EMBL/GenBank/DDBJ databases">
        <authorList>
            <person name="Gilroy R."/>
        </authorList>
    </citation>
    <scope>NUCLEOTIDE SEQUENCE</scope>
    <source>
        <strain evidence="2">ChiSxjej5B17-1746</strain>
    </source>
</reference>
<comment type="caution">
    <text evidence="2">The sequence shown here is derived from an EMBL/GenBank/DDBJ whole genome shotgun (WGS) entry which is preliminary data.</text>
</comment>
<dbReference type="Proteomes" id="UP000824264">
    <property type="component" value="Unassembled WGS sequence"/>
</dbReference>
<protein>
    <recommendedName>
        <fullName evidence="4">Argininosuccinate lyase</fullName>
    </recommendedName>
</protein>
<dbReference type="EMBL" id="DXGI01000062">
    <property type="protein sequence ID" value="HIW77833.1"/>
    <property type="molecule type" value="Genomic_DNA"/>
</dbReference>
<accession>A0A9D1U879</accession>
<evidence type="ECO:0000313" key="2">
    <source>
        <dbReference type="EMBL" id="HIW77833.1"/>
    </source>
</evidence>
<feature type="signal peptide" evidence="1">
    <location>
        <begin position="1"/>
        <end position="22"/>
    </location>
</feature>
<reference evidence="2" key="1">
    <citation type="journal article" date="2021" name="PeerJ">
        <title>Extensive microbial diversity within the chicken gut microbiome revealed by metagenomics and culture.</title>
        <authorList>
            <person name="Gilroy R."/>
            <person name="Ravi A."/>
            <person name="Getino M."/>
            <person name="Pursley I."/>
            <person name="Horton D.L."/>
            <person name="Alikhan N.F."/>
            <person name="Baker D."/>
            <person name="Gharbi K."/>
            <person name="Hall N."/>
            <person name="Watson M."/>
            <person name="Adriaenssens E.M."/>
            <person name="Foster-Nyarko E."/>
            <person name="Jarju S."/>
            <person name="Secka A."/>
            <person name="Antonio M."/>
            <person name="Oren A."/>
            <person name="Chaudhuri R.R."/>
            <person name="La Ragione R."/>
            <person name="Hildebrand F."/>
            <person name="Pallen M.J."/>
        </authorList>
    </citation>
    <scope>NUCLEOTIDE SEQUENCE</scope>
    <source>
        <strain evidence="2">ChiSxjej5B17-1746</strain>
    </source>
</reference>
<keyword evidence="1" id="KW-0732">Signal</keyword>
<dbReference type="AlphaFoldDB" id="A0A9D1U879"/>
<evidence type="ECO:0000313" key="3">
    <source>
        <dbReference type="Proteomes" id="UP000824264"/>
    </source>
</evidence>
<evidence type="ECO:0008006" key="4">
    <source>
        <dbReference type="Google" id="ProtNLM"/>
    </source>
</evidence>
<gene>
    <name evidence="2" type="ORF">H9874_01640</name>
</gene>
<evidence type="ECO:0000256" key="1">
    <source>
        <dbReference type="SAM" id="SignalP"/>
    </source>
</evidence>
<proteinExistence type="predicted"/>
<sequence>MKRLIVALALVASLGMAGHALAMDKKINIFNGAQYDIYTLYLSPTNANDWEENLLKQETLPNGDKVDVEVSRTENAEAWDIKVTNKAGETMTWIGVPLNKAGQITLLPDGQYNVR</sequence>
<organism evidence="2 3">
    <name type="scientific">Candidatus Bilophila faecipullorum</name>
    <dbReference type="NCBI Taxonomy" id="2838482"/>
    <lineage>
        <taxon>Bacteria</taxon>
        <taxon>Pseudomonadati</taxon>
        <taxon>Thermodesulfobacteriota</taxon>
        <taxon>Desulfovibrionia</taxon>
        <taxon>Desulfovibrionales</taxon>
        <taxon>Desulfovibrionaceae</taxon>
        <taxon>Bilophila</taxon>
    </lineage>
</organism>
<name>A0A9D1U879_9BACT</name>
<feature type="chain" id="PRO_5038451989" description="Argininosuccinate lyase" evidence="1">
    <location>
        <begin position="23"/>
        <end position="115"/>
    </location>
</feature>